<sequence length="339" mass="39293">MTNTNITNFLFLLVLWLSVGLLQGSQAQTVDEYAAVDSLKVGDTFDFSIVLNREREYDQIIFPDSSQLPGDYVEIRSRSQYKVTAFKDSVYYQLQFFATADTLLPELPVLLVQGQDTTVLHTTPVPLPFHSVLAQGEDAFRPLKPIFEFALAWWPYILAIILLCLAAYLLYSNWTKEEDQPAEAPREFSATPFENPLKVLQQQIARLEKSRPATHEEFKIFYIDLGDAIRRYFEDLHHIPALESTSREIIQSLQARSIDRDLIDKTRSVLQEADMVKFAHFTPSPDQAEEALRKAQIFLRRAKEIDSPRVEHLRRQHQSRMEAQRERFEKEQNTQKVDV</sequence>
<accession>A0A521B5Z3</accession>
<evidence type="ECO:0000256" key="1">
    <source>
        <dbReference type="SAM" id="MobiDB-lite"/>
    </source>
</evidence>
<feature type="signal peptide" evidence="3">
    <location>
        <begin position="1"/>
        <end position="27"/>
    </location>
</feature>
<keyword evidence="3" id="KW-0732">Signal</keyword>
<reference evidence="4 5" key="1">
    <citation type="submission" date="2017-05" db="EMBL/GenBank/DDBJ databases">
        <authorList>
            <person name="Varghese N."/>
            <person name="Submissions S."/>
        </authorList>
    </citation>
    <scope>NUCLEOTIDE SEQUENCE [LARGE SCALE GENOMIC DNA]</scope>
    <source>
        <strain evidence="4 5">DSM 21194</strain>
    </source>
</reference>
<organism evidence="4 5">
    <name type="scientific">Fodinibius sediminis</name>
    <dbReference type="NCBI Taxonomy" id="1214077"/>
    <lineage>
        <taxon>Bacteria</taxon>
        <taxon>Pseudomonadati</taxon>
        <taxon>Balneolota</taxon>
        <taxon>Balneolia</taxon>
        <taxon>Balneolales</taxon>
        <taxon>Balneolaceae</taxon>
        <taxon>Fodinibius</taxon>
    </lineage>
</organism>
<keyword evidence="2" id="KW-0472">Membrane</keyword>
<dbReference type="OrthoDB" id="9807384at2"/>
<dbReference type="AlphaFoldDB" id="A0A521B5Z3"/>
<evidence type="ECO:0000313" key="5">
    <source>
        <dbReference type="Proteomes" id="UP000317593"/>
    </source>
</evidence>
<keyword evidence="2" id="KW-1133">Transmembrane helix</keyword>
<name>A0A521B5Z3_9BACT</name>
<keyword evidence="2" id="KW-0812">Transmembrane</keyword>
<evidence type="ECO:0008006" key="6">
    <source>
        <dbReference type="Google" id="ProtNLM"/>
    </source>
</evidence>
<evidence type="ECO:0000313" key="4">
    <source>
        <dbReference type="EMBL" id="SMO42485.1"/>
    </source>
</evidence>
<proteinExistence type="predicted"/>
<dbReference type="RefSeq" id="WP_142713106.1">
    <property type="nucleotide sequence ID" value="NZ_FXTH01000002.1"/>
</dbReference>
<evidence type="ECO:0000256" key="2">
    <source>
        <dbReference type="SAM" id="Phobius"/>
    </source>
</evidence>
<gene>
    <name evidence="4" type="ORF">SAMN06265218_102225</name>
</gene>
<feature type="chain" id="PRO_5021771724" description="Protein BatD" evidence="3">
    <location>
        <begin position="28"/>
        <end position="339"/>
    </location>
</feature>
<dbReference type="Proteomes" id="UP000317593">
    <property type="component" value="Unassembled WGS sequence"/>
</dbReference>
<feature type="transmembrane region" description="Helical" evidence="2">
    <location>
        <begin position="151"/>
        <end position="171"/>
    </location>
</feature>
<evidence type="ECO:0000256" key="3">
    <source>
        <dbReference type="SAM" id="SignalP"/>
    </source>
</evidence>
<dbReference type="EMBL" id="FXTH01000002">
    <property type="protein sequence ID" value="SMO42485.1"/>
    <property type="molecule type" value="Genomic_DNA"/>
</dbReference>
<feature type="region of interest" description="Disordered" evidence="1">
    <location>
        <begin position="309"/>
        <end position="339"/>
    </location>
</feature>
<protein>
    <recommendedName>
        <fullName evidence="6">Protein BatD</fullName>
    </recommendedName>
</protein>
<keyword evidence="5" id="KW-1185">Reference proteome</keyword>